<dbReference type="InterPro" id="IPR007194">
    <property type="entry name" value="TRAPP_component"/>
</dbReference>
<dbReference type="FunFam" id="3.30.1380.20:FF:000002">
    <property type="entry name" value="Trafficking protein particle complex subunit"/>
    <property type="match status" value="1"/>
</dbReference>
<dbReference type="STRING" id="2880.D7FQV7"/>
<dbReference type="GO" id="GO:0006888">
    <property type="term" value="P:endoplasmic reticulum to Golgi vesicle-mediated transport"/>
    <property type="evidence" value="ECO:0007669"/>
    <property type="project" value="TreeGrafter"/>
</dbReference>
<evidence type="ECO:0000256" key="5">
    <source>
        <dbReference type="ARBA" id="ARBA00022892"/>
    </source>
</evidence>
<reference evidence="8 9" key="1">
    <citation type="journal article" date="2010" name="Nature">
        <title>The Ectocarpus genome and the independent evolution of multicellularity in brown algae.</title>
        <authorList>
            <person name="Cock J.M."/>
            <person name="Sterck L."/>
            <person name="Rouze P."/>
            <person name="Scornet D."/>
            <person name="Allen A.E."/>
            <person name="Amoutzias G."/>
            <person name="Anthouard V."/>
            <person name="Artiguenave F."/>
            <person name="Aury J.M."/>
            <person name="Badger J.H."/>
            <person name="Beszteri B."/>
            <person name="Billiau K."/>
            <person name="Bonnet E."/>
            <person name="Bothwell J.H."/>
            <person name="Bowler C."/>
            <person name="Boyen C."/>
            <person name="Brownlee C."/>
            <person name="Carrano C.J."/>
            <person name="Charrier B."/>
            <person name="Cho G.Y."/>
            <person name="Coelho S.M."/>
            <person name="Collen J."/>
            <person name="Corre E."/>
            <person name="Da Silva C."/>
            <person name="Delage L."/>
            <person name="Delaroque N."/>
            <person name="Dittami S.M."/>
            <person name="Doulbeau S."/>
            <person name="Elias M."/>
            <person name="Farnham G."/>
            <person name="Gachon C.M."/>
            <person name="Gschloessl B."/>
            <person name="Heesch S."/>
            <person name="Jabbari K."/>
            <person name="Jubin C."/>
            <person name="Kawai H."/>
            <person name="Kimura K."/>
            <person name="Kloareg B."/>
            <person name="Kupper F.C."/>
            <person name="Lang D."/>
            <person name="Le Bail A."/>
            <person name="Leblanc C."/>
            <person name="Lerouge P."/>
            <person name="Lohr M."/>
            <person name="Lopez P.J."/>
            <person name="Martens C."/>
            <person name="Maumus F."/>
            <person name="Michel G."/>
            <person name="Miranda-Saavedra D."/>
            <person name="Morales J."/>
            <person name="Moreau H."/>
            <person name="Motomura T."/>
            <person name="Nagasato C."/>
            <person name="Napoli C.A."/>
            <person name="Nelson D.R."/>
            <person name="Nyvall-Collen P."/>
            <person name="Peters A.F."/>
            <person name="Pommier C."/>
            <person name="Potin P."/>
            <person name="Poulain J."/>
            <person name="Quesneville H."/>
            <person name="Read B."/>
            <person name="Rensing S.A."/>
            <person name="Ritter A."/>
            <person name="Rousvoal S."/>
            <person name="Samanta M."/>
            <person name="Samson G."/>
            <person name="Schroeder D.C."/>
            <person name="Segurens B."/>
            <person name="Strittmatter M."/>
            <person name="Tonon T."/>
            <person name="Tregear J.W."/>
            <person name="Valentin K."/>
            <person name="von Dassow P."/>
            <person name="Yamagishi T."/>
            <person name="Van de Peer Y."/>
            <person name="Wincker P."/>
        </authorList>
    </citation>
    <scope>NUCLEOTIDE SEQUENCE [LARGE SCALE GENOMIC DNA]</scope>
    <source>
        <strain evidence="9">Ec32 / CCAP1310/4</strain>
    </source>
</reference>
<dbReference type="GO" id="GO:0005783">
    <property type="term" value="C:endoplasmic reticulum"/>
    <property type="evidence" value="ECO:0007669"/>
    <property type="project" value="UniProtKB-SubCell"/>
</dbReference>
<evidence type="ECO:0000256" key="3">
    <source>
        <dbReference type="ARBA" id="ARBA00022448"/>
    </source>
</evidence>
<dbReference type="PIRSF" id="PIRSF017479">
    <property type="entry name" value="TRAPP_I_complex_Trs31"/>
    <property type="match status" value="1"/>
</dbReference>
<dbReference type="InterPro" id="IPR016696">
    <property type="entry name" value="TRAPP-I_su5"/>
</dbReference>
<dbReference type="FunCoup" id="D7FQV7">
    <property type="interactions" value="117"/>
</dbReference>
<keyword evidence="9" id="KW-1185">Reference proteome</keyword>
<dbReference type="OMA" id="YMVKFDD"/>
<dbReference type="Proteomes" id="UP000002630">
    <property type="component" value="Linkage Group LG15"/>
</dbReference>
<dbReference type="PANTHER" id="PTHR20902">
    <property type="entry name" value="41-2 PROTEIN ANTIGEN-RELATED"/>
    <property type="match status" value="1"/>
</dbReference>
<dbReference type="Pfam" id="PF04051">
    <property type="entry name" value="TRAPP"/>
    <property type="match status" value="1"/>
</dbReference>
<dbReference type="CDD" id="cd14943">
    <property type="entry name" value="TRAPPC5_Trs31"/>
    <property type="match status" value="1"/>
</dbReference>
<dbReference type="GO" id="GO:1990070">
    <property type="term" value="C:TRAPPI protein complex"/>
    <property type="evidence" value="ECO:0007669"/>
    <property type="project" value="TreeGrafter"/>
</dbReference>
<evidence type="ECO:0000256" key="1">
    <source>
        <dbReference type="ARBA" id="ARBA00004240"/>
    </source>
</evidence>
<protein>
    <recommendedName>
        <fullName evidence="7">Trafficking protein particle complex subunit</fullName>
    </recommendedName>
</protein>
<dbReference type="Gene3D" id="3.30.1380.20">
    <property type="entry name" value="Trafficking protein particle complex subunit 3"/>
    <property type="match status" value="1"/>
</dbReference>
<dbReference type="InParanoid" id="D7FQV7"/>
<evidence type="ECO:0000313" key="9">
    <source>
        <dbReference type="Proteomes" id="UP000002630"/>
    </source>
</evidence>
<dbReference type="GO" id="GO:1990072">
    <property type="term" value="C:TRAPPIII protein complex"/>
    <property type="evidence" value="ECO:0007669"/>
    <property type="project" value="TreeGrafter"/>
</dbReference>
<dbReference type="eggNOG" id="KOG3315">
    <property type="taxonomic scope" value="Eukaryota"/>
</dbReference>
<keyword evidence="4 7" id="KW-0256">Endoplasmic reticulum</keyword>
<evidence type="ECO:0000256" key="7">
    <source>
        <dbReference type="PIRNR" id="PIRNR017479"/>
    </source>
</evidence>
<dbReference type="OrthoDB" id="10254842at2759"/>
<proteinExistence type="inferred from homology"/>
<comment type="subunit">
    <text evidence="7">Part of the multisubunit TRAPP (transport protein particle) complex.</text>
</comment>
<dbReference type="SUPFAM" id="SSF111126">
    <property type="entry name" value="Ligand-binding domain in the NO signalling and Golgi transport"/>
    <property type="match status" value="1"/>
</dbReference>
<evidence type="ECO:0000313" key="8">
    <source>
        <dbReference type="EMBL" id="CBJ30667.1"/>
    </source>
</evidence>
<gene>
    <name evidence="8" type="ORF">Esi_0209_0016</name>
</gene>
<evidence type="ECO:0000256" key="4">
    <source>
        <dbReference type="ARBA" id="ARBA00022824"/>
    </source>
</evidence>
<evidence type="ECO:0000256" key="6">
    <source>
        <dbReference type="ARBA" id="ARBA00023034"/>
    </source>
</evidence>
<dbReference type="InterPro" id="IPR024096">
    <property type="entry name" value="NO_sig/Golgi_transp_ligand-bd"/>
</dbReference>
<keyword evidence="5 7" id="KW-0931">ER-Golgi transport</keyword>
<dbReference type="EMBL" id="FN648386">
    <property type="protein sequence ID" value="CBJ30667.1"/>
    <property type="molecule type" value="Genomic_DNA"/>
</dbReference>
<name>D7FQV7_ECTSI</name>
<comment type="similarity">
    <text evidence="2 7">Belongs to the TRAPP small subunits family. BET3 subfamily.</text>
</comment>
<dbReference type="PANTHER" id="PTHR20902:SF0">
    <property type="entry name" value="TRAFFICKING PROTEIN PARTICLE COMPLEX SUBUNIT 5"/>
    <property type="match status" value="1"/>
</dbReference>
<keyword evidence="3 7" id="KW-0813">Transport</keyword>
<dbReference type="AlphaFoldDB" id="D7FQV7"/>
<organism evidence="8 9">
    <name type="scientific">Ectocarpus siliculosus</name>
    <name type="common">Brown alga</name>
    <name type="synonym">Conferva siliculosa</name>
    <dbReference type="NCBI Taxonomy" id="2880"/>
    <lineage>
        <taxon>Eukaryota</taxon>
        <taxon>Sar</taxon>
        <taxon>Stramenopiles</taxon>
        <taxon>Ochrophyta</taxon>
        <taxon>PX clade</taxon>
        <taxon>Phaeophyceae</taxon>
        <taxon>Ectocarpales</taxon>
        <taxon>Ectocarpaceae</taxon>
        <taxon>Ectocarpus</taxon>
    </lineage>
</organism>
<dbReference type="EMBL" id="FN649740">
    <property type="protein sequence ID" value="CBJ30667.1"/>
    <property type="molecule type" value="Genomic_DNA"/>
</dbReference>
<sequence>MDSAKRASAPRTHILDRQIVAAGKGGKPAEVSLSAFSFLFSEMVQYFQDRVTSIADLERKLEEAGYGMGLRVLELQTFRERLQKRRVRLLPMLQWVSSNVWKALFGKTADSLERSTENEDEYMIHEREPMTNSFVSVPADLGQLNCAALVAGVIAGVLDGASFPARVSAHNVEMEKGQREKTVFLIKFDPEVLAREARLG</sequence>
<keyword evidence="6 7" id="KW-0333">Golgi apparatus</keyword>
<evidence type="ECO:0000256" key="2">
    <source>
        <dbReference type="ARBA" id="ARBA00006218"/>
    </source>
</evidence>
<dbReference type="GO" id="GO:1990071">
    <property type="term" value="C:TRAPPII protein complex"/>
    <property type="evidence" value="ECO:0007669"/>
    <property type="project" value="TreeGrafter"/>
</dbReference>
<accession>D7FQV7</accession>
<comment type="subcellular location">
    <subcellularLocation>
        <location evidence="1">Endoplasmic reticulum</location>
    </subcellularLocation>
    <subcellularLocation>
        <location evidence="7">Golgi apparatus</location>
        <location evidence="7">cis-Golgi network</location>
    </subcellularLocation>
</comment>